<organism evidence="2 3">
    <name type="scientific">Tulasnella calospora MUT 4182</name>
    <dbReference type="NCBI Taxonomy" id="1051891"/>
    <lineage>
        <taxon>Eukaryota</taxon>
        <taxon>Fungi</taxon>
        <taxon>Dikarya</taxon>
        <taxon>Basidiomycota</taxon>
        <taxon>Agaricomycotina</taxon>
        <taxon>Agaricomycetes</taxon>
        <taxon>Cantharellales</taxon>
        <taxon>Tulasnellaceae</taxon>
        <taxon>Tulasnella</taxon>
    </lineage>
</organism>
<evidence type="ECO:0000256" key="1">
    <source>
        <dbReference type="SAM" id="MobiDB-lite"/>
    </source>
</evidence>
<dbReference type="Proteomes" id="UP000054248">
    <property type="component" value="Unassembled WGS sequence"/>
</dbReference>
<proteinExistence type="predicted"/>
<accession>A0A0C3L6H7</accession>
<dbReference type="EMBL" id="KN822983">
    <property type="protein sequence ID" value="KIO29448.1"/>
    <property type="molecule type" value="Genomic_DNA"/>
</dbReference>
<gene>
    <name evidence="2" type="ORF">M407DRAFT_21508</name>
</gene>
<feature type="compositionally biased region" description="Basic and acidic residues" evidence="1">
    <location>
        <begin position="75"/>
        <end position="85"/>
    </location>
</feature>
<protein>
    <submittedName>
        <fullName evidence="2">Uncharacterized protein</fullName>
    </submittedName>
</protein>
<feature type="region of interest" description="Disordered" evidence="1">
    <location>
        <begin position="75"/>
        <end position="94"/>
    </location>
</feature>
<dbReference type="AlphaFoldDB" id="A0A0C3L6H7"/>
<dbReference type="HOGENOM" id="CLU_2098633_0_0_1"/>
<sequence>MIYLFTDVYWSYFKFVCGLDLNRRRLPTSSRPSNDDRLLLKFTSYVVNERNLPPLQRSSEEAYYHAASYSLGNSRREGVSLRSDDQEPQAQRPQVLVASFGPTPLLRIKAMNNRSN</sequence>
<reference evidence="3" key="2">
    <citation type="submission" date="2015-01" db="EMBL/GenBank/DDBJ databases">
        <title>Evolutionary Origins and Diversification of the Mycorrhizal Mutualists.</title>
        <authorList>
            <consortium name="DOE Joint Genome Institute"/>
            <consortium name="Mycorrhizal Genomics Consortium"/>
            <person name="Kohler A."/>
            <person name="Kuo A."/>
            <person name="Nagy L.G."/>
            <person name="Floudas D."/>
            <person name="Copeland A."/>
            <person name="Barry K.W."/>
            <person name="Cichocki N."/>
            <person name="Veneault-Fourrey C."/>
            <person name="LaButti K."/>
            <person name="Lindquist E.A."/>
            <person name="Lipzen A."/>
            <person name="Lundell T."/>
            <person name="Morin E."/>
            <person name="Murat C."/>
            <person name="Riley R."/>
            <person name="Ohm R."/>
            <person name="Sun H."/>
            <person name="Tunlid A."/>
            <person name="Henrissat B."/>
            <person name="Grigoriev I.V."/>
            <person name="Hibbett D.S."/>
            <person name="Martin F."/>
        </authorList>
    </citation>
    <scope>NUCLEOTIDE SEQUENCE [LARGE SCALE GENOMIC DNA]</scope>
    <source>
        <strain evidence="3">MUT 4182</strain>
    </source>
</reference>
<name>A0A0C3L6H7_9AGAM</name>
<evidence type="ECO:0000313" key="3">
    <source>
        <dbReference type="Proteomes" id="UP000054248"/>
    </source>
</evidence>
<evidence type="ECO:0000313" key="2">
    <source>
        <dbReference type="EMBL" id="KIO29448.1"/>
    </source>
</evidence>
<keyword evidence="3" id="KW-1185">Reference proteome</keyword>
<reference evidence="2 3" key="1">
    <citation type="submission" date="2014-04" db="EMBL/GenBank/DDBJ databases">
        <authorList>
            <consortium name="DOE Joint Genome Institute"/>
            <person name="Kuo A."/>
            <person name="Girlanda M."/>
            <person name="Perotto S."/>
            <person name="Kohler A."/>
            <person name="Nagy L.G."/>
            <person name="Floudas D."/>
            <person name="Copeland A."/>
            <person name="Barry K.W."/>
            <person name="Cichocki N."/>
            <person name="Veneault-Fourrey C."/>
            <person name="LaButti K."/>
            <person name="Lindquist E.A."/>
            <person name="Lipzen A."/>
            <person name="Lundell T."/>
            <person name="Morin E."/>
            <person name="Murat C."/>
            <person name="Sun H."/>
            <person name="Tunlid A."/>
            <person name="Henrissat B."/>
            <person name="Grigoriev I.V."/>
            <person name="Hibbett D.S."/>
            <person name="Martin F."/>
            <person name="Nordberg H.P."/>
            <person name="Cantor M.N."/>
            <person name="Hua S.X."/>
        </authorList>
    </citation>
    <scope>NUCLEOTIDE SEQUENCE [LARGE SCALE GENOMIC DNA]</scope>
    <source>
        <strain evidence="2 3">MUT 4182</strain>
    </source>
</reference>